<dbReference type="InterPro" id="IPR006104">
    <property type="entry name" value="Glyco_hydro_2_N"/>
</dbReference>
<dbReference type="AlphaFoldDB" id="A0A5C8KBR4"/>
<gene>
    <name evidence="6" type="ORF">FVR03_06340</name>
</gene>
<comment type="caution">
    <text evidence="6">The sequence shown here is derived from an EMBL/GenBank/DDBJ whole genome shotgun (WGS) entry which is preliminary data.</text>
</comment>
<evidence type="ECO:0000313" key="6">
    <source>
        <dbReference type="EMBL" id="TXK49351.1"/>
    </source>
</evidence>
<dbReference type="RefSeq" id="WP_147920895.1">
    <property type="nucleotide sequence ID" value="NZ_VRTY01000017.1"/>
</dbReference>
<dbReference type="PANTHER" id="PTHR43817">
    <property type="entry name" value="GLYCOSYL HYDROLASE"/>
    <property type="match status" value="1"/>
</dbReference>
<proteinExistence type="inferred from homology"/>
<organism evidence="6 7">
    <name type="scientific">Pontibacter qinzhouensis</name>
    <dbReference type="NCBI Taxonomy" id="2603253"/>
    <lineage>
        <taxon>Bacteria</taxon>
        <taxon>Pseudomonadati</taxon>
        <taxon>Bacteroidota</taxon>
        <taxon>Cytophagia</taxon>
        <taxon>Cytophagales</taxon>
        <taxon>Hymenobacteraceae</taxon>
        <taxon>Pontibacter</taxon>
    </lineage>
</organism>
<dbReference type="OrthoDB" id="9761519at2"/>
<dbReference type="Pfam" id="PF17132">
    <property type="entry name" value="Glyco_hydro_106"/>
    <property type="match status" value="1"/>
</dbReference>
<dbReference type="GO" id="GO:0005975">
    <property type="term" value="P:carbohydrate metabolic process"/>
    <property type="evidence" value="ECO:0007669"/>
    <property type="project" value="InterPro"/>
</dbReference>
<dbReference type="NCBIfam" id="NF045579">
    <property type="entry name" value="rhamnoside_JR"/>
    <property type="match status" value="1"/>
</dbReference>
<evidence type="ECO:0000256" key="4">
    <source>
        <dbReference type="SAM" id="SignalP"/>
    </source>
</evidence>
<dbReference type="Proteomes" id="UP000321926">
    <property type="component" value="Unassembled WGS sequence"/>
</dbReference>
<feature type="chain" id="PRO_5022914380" evidence="4">
    <location>
        <begin position="24"/>
        <end position="1097"/>
    </location>
</feature>
<accession>A0A5C8KBR4</accession>
<dbReference type="Gene3D" id="2.60.120.260">
    <property type="entry name" value="Galactose-binding domain-like"/>
    <property type="match status" value="2"/>
</dbReference>
<dbReference type="InterPro" id="IPR008979">
    <property type="entry name" value="Galactose-bd-like_sf"/>
</dbReference>
<dbReference type="EMBL" id="VRTY01000017">
    <property type="protein sequence ID" value="TXK49351.1"/>
    <property type="molecule type" value="Genomic_DNA"/>
</dbReference>
<keyword evidence="3 6" id="KW-0378">Hydrolase</keyword>
<dbReference type="PANTHER" id="PTHR43817:SF1">
    <property type="entry name" value="HYDROLASE, FAMILY 43, PUTATIVE (AFU_ORTHOLOGUE AFUA_3G01660)-RELATED"/>
    <property type="match status" value="1"/>
</dbReference>
<evidence type="ECO:0000313" key="7">
    <source>
        <dbReference type="Proteomes" id="UP000321926"/>
    </source>
</evidence>
<sequence length="1097" mass="122020">MRKQLCVILLSCMTAFCSLPVLAQTSNNSLKQIRNEFSHPSDIARTKLWWFHGETETTREGITADLEAFKREGVGGVVYYDQQHGKGENALVAFSNEWWNMFRFAASEAKRLGLTFETHLSNGYVSGGPWITEELSMQRLEATDTLVNGGQRFNAKLPAPARKSKSGIVRDVAVVAFPVPEGNWETSRNQFPKVSSNIAQLNAKAIVFPTDNKLISIPSQQPGAAVFINLEFNKSFTVRSITYRVRPRGKSRTGAMNMPGPPSETFYGYGHVKQPDLGQLEVSNDGITYTKVCDLKPMYESPSWNQRTISFPAVKGKYFRLNLHDWNNPNNAGQDMPFGDVVISSQAKMDQWEEKAALNSEYIEKDLTPVYSKSAVIDPKKIVDLTSKMDKNGQLNWNVPAGKWVVMRFIRVPIGVNTKHGRPNLMGPESDKLSATATKVQWNSYFKVMADSLKKVGIPLTGLHMDSHEAGSQNWTPGYEAKFKQRRGYDIHQYLPALAGYIVGSKEETSGFLYDMRRTLSDLVSDEYFGTLDSLCRQAGVTFTAQAVGNGLTIVADNFKAKGRVEKPQGEFWAYQTHGSYDVKETSSAAHIYGKPIASAEAFTDLKFSQSLADAKNVADYAYVFGSQEFVVCASAYQPWLDKIPGSTGGGRQYVLNRNNTYWNYSRPFWDYQARCAALMRNGRSVADLCIYLGENAPVKLLAHRLPEMPEGYDFDVCTEDGLLTRMAHKDGRIVLPDGVSYQLLVLEPNGDVSLAALRQIAKLVKEGIPVYGTRPSGSVSLKDAASAKEYQKLVKQLWGTAQSGTKVFGKGKVYWGMTLAEALETQGIKPDAGFKSGNTVTDKVYFAHRQLEDSDIYFLNNHSQRVYNDTIRLRTHATNAEYWDPVTGLQYALPVSASGKDGLLLHVVLQPNESGFIVTSNQASSSLPTKLKGIEEQVTPIEGEWKVFFDPKWGGPGEVTFTSLTDWTKNSDNRIRYYSGTGVYRKTIQFKNPVSGAQVLLRFPKLGSLARVFVNGKEVSTVWCSPWEADVTPYIQKGENALEIQVVNSLTNRMVGDASLPVADRFTYAYPEIATPQTSLVPSGIMDKVLLVQRTK</sequence>
<feature type="signal peptide" evidence="4">
    <location>
        <begin position="1"/>
        <end position="23"/>
    </location>
</feature>
<name>A0A5C8KBR4_9BACT</name>
<evidence type="ECO:0000256" key="1">
    <source>
        <dbReference type="ARBA" id="ARBA00007401"/>
    </source>
</evidence>
<dbReference type="GO" id="GO:0004553">
    <property type="term" value="F:hydrolase activity, hydrolyzing O-glycosyl compounds"/>
    <property type="evidence" value="ECO:0007669"/>
    <property type="project" value="InterPro"/>
</dbReference>
<reference evidence="6 7" key="1">
    <citation type="submission" date="2019-08" db="EMBL/GenBank/DDBJ databases">
        <authorList>
            <person name="Shi S."/>
        </authorList>
    </citation>
    <scope>NUCLEOTIDE SEQUENCE [LARGE SCALE GENOMIC DNA]</scope>
    <source>
        <strain evidence="6 7">GY10130</strain>
    </source>
</reference>
<evidence type="ECO:0000259" key="5">
    <source>
        <dbReference type="Pfam" id="PF02837"/>
    </source>
</evidence>
<dbReference type="SUPFAM" id="SSF49785">
    <property type="entry name" value="Galactose-binding domain-like"/>
    <property type="match status" value="2"/>
</dbReference>
<keyword evidence="7" id="KW-1185">Reference proteome</keyword>
<protein>
    <submittedName>
        <fullName evidence="6">Glycosyl hydrolase family 2</fullName>
    </submittedName>
</protein>
<evidence type="ECO:0000256" key="3">
    <source>
        <dbReference type="ARBA" id="ARBA00022801"/>
    </source>
</evidence>
<dbReference type="Pfam" id="PF02837">
    <property type="entry name" value="Glyco_hydro_2_N"/>
    <property type="match status" value="1"/>
</dbReference>
<feature type="domain" description="Glycosyl hydrolases family 2 sugar binding" evidence="5">
    <location>
        <begin position="966"/>
        <end position="1059"/>
    </location>
</feature>
<comment type="similarity">
    <text evidence="1">Belongs to the glycosyl hydrolase 2 family.</text>
</comment>
<keyword evidence="2 4" id="KW-0732">Signal</keyword>
<evidence type="ECO:0000256" key="2">
    <source>
        <dbReference type="ARBA" id="ARBA00022729"/>
    </source>
</evidence>